<protein>
    <recommendedName>
        <fullName evidence="3">C2H2-type domain-containing protein</fullName>
    </recommendedName>
</protein>
<dbReference type="EMBL" id="VYZN01000043">
    <property type="protein sequence ID" value="KAE9530121.1"/>
    <property type="molecule type" value="Genomic_DNA"/>
</dbReference>
<gene>
    <name evidence="4" type="ORF">AGLY_011583</name>
</gene>
<evidence type="ECO:0000256" key="2">
    <source>
        <dbReference type="SAM" id="Phobius"/>
    </source>
</evidence>
<keyword evidence="2" id="KW-0472">Membrane</keyword>
<dbReference type="PROSITE" id="PS00028">
    <property type="entry name" value="ZINC_FINGER_C2H2_1"/>
    <property type="match status" value="2"/>
</dbReference>
<proteinExistence type="predicted"/>
<dbReference type="GO" id="GO:0008270">
    <property type="term" value="F:zinc ion binding"/>
    <property type="evidence" value="ECO:0007669"/>
    <property type="project" value="UniProtKB-KW"/>
</dbReference>
<feature type="domain" description="C2H2-type" evidence="3">
    <location>
        <begin position="158"/>
        <end position="186"/>
    </location>
</feature>
<sequence>MKMTRTWELEEYQLFIMTKQVYQFIHSENYDYQVHHFDASKSITQKIKIKNIYKFIYFKITYSSYCNIIFFHLILKEIPFLLLRYNCVINYTFSLTHLYKERAVFSNMSENTVKCTECGNTFKFLKNLRAHIKKKHPLTNIDSIAPTKKIKNKELYVFSCSECEKSFCHIKNLNKHKLIAHSIDVKNEIEHKTKSCYIKNCGSIDNDHSNKTFIYYKYHRNGNYISKGTGLRHLKTQGSNKINGHCPSRIDVTIYKLSNICTVKFIANHLGHGNDLGHLPLNKDVRINIANEIRDNISNNSLERIHLLTRKDLHNIQTSYNLNNKAILHANDAISIESWVQNLKKDDEFSPIYYKQQDEIVQQFSNLKKDDFLLIIMNNYQQSMLEKYGHDVICIDETHGMNSYHFNLTIQLVLDDMREGFPCAFMISNRIDEAVLTIFHSKIKSLTGQLQPNVFMSDMAESFFNACT</sequence>
<accession>A0A6G0TBX9</accession>
<dbReference type="InterPro" id="IPR013087">
    <property type="entry name" value="Znf_C2H2_type"/>
</dbReference>
<keyword evidence="5" id="KW-1185">Reference proteome</keyword>
<dbReference type="InterPro" id="IPR052797">
    <property type="entry name" value="RegFact_GeneExpr_CellDeath"/>
</dbReference>
<dbReference type="Proteomes" id="UP000475862">
    <property type="component" value="Unassembled WGS sequence"/>
</dbReference>
<feature type="domain" description="C2H2-type" evidence="3">
    <location>
        <begin position="113"/>
        <end position="136"/>
    </location>
</feature>
<dbReference type="Gene3D" id="3.30.160.60">
    <property type="entry name" value="Classic Zinc Finger"/>
    <property type="match status" value="1"/>
</dbReference>
<dbReference type="PROSITE" id="PS50157">
    <property type="entry name" value="ZINC_FINGER_C2H2_2"/>
    <property type="match status" value="2"/>
</dbReference>
<comment type="caution">
    <text evidence="4">The sequence shown here is derived from an EMBL/GenBank/DDBJ whole genome shotgun (WGS) entry which is preliminary data.</text>
</comment>
<evidence type="ECO:0000256" key="1">
    <source>
        <dbReference type="PROSITE-ProRule" id="PRU00042"/>
    </source>
</evidence>
<dbReference type="SMART" id="SM00355">
    <property type="entry name" value="ZnF_C2H2"/>
    <property type="match status" value="2"/>
</dbReference>
<dbReference type="AlphaFoldDB" id="A0A6G0TBX9"/>
<dbReference type="Pfam" id="PF13912">
    <property type="entry name" value="zf-C2H2_6"/>
    <property type="match status" value="1"/>
</dbReference>
<evidence type="ECO:0000313" key="5">
    <source>
        <dbReference type="Proteomes" id="UP000475862"/>
    </source>
</evidence>
<name>A0A6G0TBX9_APHGL</name>
<keyword evidence="1" id="KW-0862">Zinc</keyword>
<evidence type="ECO:0000259" key="3">
    <source>
        <dbReference type="PROSITE" id="PS50157"/>
    </source>
</evidence>
<dbReference type="OrthoDB" id="10031901at2759"/>
<evidence type="ECO:0000313" key="4">
    <source>
        <dbReference type="EMBL" id="KAE9530121.1"/>
    </source>
</evidence>
<keyword evidence="2" id="KW-0812">Transmembrane</keyword>
<keyword evidence="2" id="KW-1133">Transmembrane helix</keyword>
<organism evidence="4 5">
    <name type="scientific">Aphis glycines</name>
    <name type="common">Soybean aphid</name>
    <dbReference type="NCBI Taxonomy" id="307491"/>
    <lineage>
        <taxon>Eukaryota</taxon>
        <taxon>Metazoa</taxon>
        <taxon>Ecdysozoa</taxon>
        <taxon>Arthropoda</taxon>
        <taxon>Hexapoda</taxon>
        <taxon>Insecta</taxon>
        <taxon>Pterygota</taxon>
        <taxon>Neoptera</taxon>
        <taxon>Paraneoptera</taxon>
        <taxon>Hemiptera</taxon>
        <taxon>Sternorrhyncha</taxon>
        <taxon>Aphidomorpha</taxon>
        <taxon>Aphidoidea</taxon>
        <taxon>Aphididae</taxon>
        <taxon>Aphidini</taxon>
        <taxon>Aphis</taxon>
        <taxon>Aphis</taxon>
    </lineage>
</organism>
<keyword evidence="1" id="KW-0479">Metal-binding</keyword>
<dbReference type="PANTHER" id="PTHR33936">
    <property type="entry name" value="PROTEIN CBG17840"/>
    <property type="match status" value="1"/>
</dbReference>
<reference evidence="4 5" key="1">
    <citation type="submission" date="2019-08" db="EMBL/GenBank/DDBJ databases">
        <title>The genome of the soybean aphid Biotype 1, its phylome, world population structure and adaptation to the North American continent.</title>
        <authorList>
            <person name="Giordano R."/>
            <person name="Donthu R.K."/>
            <person name="Hernandez A.G."/>
            <person name="Wright C.L."/>
            <person name="Zimin A.V."/>
        </authorList>
    </citation>
    <scope>NUCLEOTIDE SEQUENCE [LARGE SCALE GENOMIC DNA]</scope>
    <source>
        <tissue evidence="4">Whole aphids</tissue>
    </source>
</reference>
<dbReference type="Pfam" id="PF00096">
    <property type="entry name" value="zf-C2H2"/>
    <property type="match status" value="1"/>
</dbReference>
<keyword evidence="1" id="KW-0863">Zinc-finger</keyword>
<dbReference type="PANTHER" id="PTHR33936:SF24">
    <property type="entry name" value="C2H2-TYPE DOMAIN-CONTAINING PROTEIN"/>
    <property type="match status" value="1"/>
</dbReference>
<feature type="transmembrane region" description="Helical" evidence="2">
    <location>
        <begin position="56"/>
        <end position="75"/>
    </location>
</feature>